<keyword evidence="3" id="KW-1185">Reference proteome</keyword>
<feature type="compositionally biased region" description="Polar residues" evidence="1">
    <location>
        <begin position="171"/>
        <end position="183"/>
    </location>
</feature>
<proteinExistence type="predicted"/>
<dbReference type="Proteomes" id="UP000729402">
    <property type="component" value="Unassembled WGS sequence"/>
</dbReference>
<comment type="caution">
    <text evidence="2">The sequence shown here is derived from an EMBL/GenBank/DDBJ whole genome shotgun (WGS) entry which is preliminary data.</text>
</comment>
<feature type="compositionally biased region" description="Basic residues" evidence="1">
    <location>
        <begin position="16"/>
        <end position="28"/>
    </location>
</feature>
<gene>
    <name evidence="2" type="ORF">GUJ93_ZPchr0004g39671</name>
</gene>
<accession>A0A8J5S1J9</accession>
<evidence type="ECO:0000313" key="2">
    <source>
        <dbReference type="EMBL" id="KAG8066680.1"/>
    </source>
</evidence>
<feature type="compositionally biased region" description="Polar residues" evidence="1">
    <location>
        <begin position="56"/>
        <end position="71"/>
    </location>
</feature>
<dbReference type="EMBL" id="JAAALK010000285">
    <property type="protein sequence ID" value="KAG8066679.1"/>
    <property type="molecule type" value="Genomic_DNA"/>
</dbReference>
<sequence length="183" mass="20531">MAHGDWRVETTPTKPILRRPTLRARLWRRPPAWGGARVRPSASPRWRDLPGRPAGWSTSSTDSVDSAGQIQRSRRGDPDPDQPAPVHFSPSTPCETSSCSWFPRRAARAHVSLVVRIHACRRRHRWAAAVSRSVLYLTAGRLFFSRNQESDVVPGSPILTFQKSEKKKEASTSQKENQMKSGA</sequence>
<reference evidence="2" key="1">
    <citation type="journal article" date="2021" name="bioRxiv">
        <title>Whole Genome Assembly and Annotation of Northern Wild Rice, Zizania palustris L., Supports a Whole Genome Duplication in the Zizania Genus.</title>
        <authorList>
            <person name="Haas M."/>
            <person name="Kono T."/>
            <person name="Macchietto M."/>
            <person name="Millas R."/>
            <person name="McGilp L."/>
            <person name="Shao M."/>
            <person name="Duquette J."/>
            <person name="Hirsch C.N."/>
            <person name="Kimball J."/>
        </authorList>
    </citation>
    <scope>NUCLEOTIDE SEQUENCE</scope>
    <source>
        <tissue evidence="2">Fresh leaf tissue</tissue>
    </source>
</reference>
<feature type="region of interest" description="Disordered" evidence="1">
    <location>
        <begin position="1"/>
        <end position="97"/>
    </location>
</feature>
<feature type="region of interest" description="Disordered" evidence="1">
    <location>
        <begin position="163"/>
        <end position="183"/>
    </location>
</feature>
<evidence type="ECO:0000256" key="1">
    <source>
        <dbReference type="SAM" id="MobiDB-lite"/>
    </source>
</evidence>
<evidence type="ECO:0000313" key="3">
    <source>
        <dbReference type="Proteomes" id="UP000729402"/>
    </source>
</evidence>
<dbReference type="EMBL" id="JAAALK010000285">
    <property type="protein sequence ID" value="KAG8066680.1"/>
    <property type="molecule type" value="Genomic_DNA"/>
</dbReference>
<reference evidence="2" key="2">
    <citation type="submission" date="2021-02" db="EMBL/GenBank/DDBJ databases">
        <authorList>
            <person name="Kimball J.A."/>
            <person name="Haas M.W."/>
            <person name="Macchietto M."/>
            <person name="Kono T."/>
            <person name="Duquette J."/>
            <person name="Shao M."/>
        </authorList>
    </citation>
    <scope>NUCLEOTIDE SEQUENCE</scope>
    <source>
        <tissue evidence="2">Fresh leaf tissue</tissue>
    </source>
</reference>
<name>A0A8J5S1J9_ZIZPA</name>
<organism evidence="2 3">
    <name type="scientific">Zizania palustris</name>
    <name type="common">Northern wild rice</name>
    <dbReference type="NCBI Taxonomy" id="103762"/>
    <lineage>
        <taxon>Eukaryota</taxon>
        <taxon>Viridiplantae</taxon>
        <taxon>Streptophyta</taxon>
        <taxon>Embryophyta</taxon>
        <taxon>Tracheophyta</taxon>
        <taxon>Spermatophyta</taxon>
        <taxon>Magnoliopsida</taxon>
        <taxon>Liliopsida</taxon>
        <taxon>Poales</taxon>
        <taxon>Poaceae</taxon>
        <taxon>BOP clade</taxon>
        <taxon>Oryzoideae</taxon>
        <taxon>Oryzeae</taxon>
        <taxon>Zizaniinae</taxon>
        <taxon>Zizania</taxon>
    </lineage>
</organism>
<protein>
    <submittedName>
        <fullName evidence="2">Uncharacterized protein</fullName>
    </submittedName>
</protein>
<dbReference type="AlphaFoldDB" id="A0A8J5S1J9"/>